<gene>
    <name evidence="2" type="ORF">MSAN_01614000</name>
</gene>
<evidence type="ECO:0000313" key="3">
    <source>
        <dbReference type="Proteomes" id="UP000623467"/>
    </source>
</evidence>
<dbReference type="Gene3D" id="2.80.10.50">
    <property type="match status" value="1"/>
</dbReference>
<comment type="caution">
    <text evidence="2">The sequence shown here is derived from an EMBL/GenBank/DDBJ whole genome shotgun (WGS) entry which is preliminary data.</text>
</comment>
<proteinExistence type="predicted"/>
<accession>A0A8H7CU54</accession>
<keyword evidence="1" id="KW-0732">Signal</keyword>
<keyword evidence="3" id="KW-1185">Reference proteome</keyword>
<reference evidence="2" key="1">
    <citation type="submission" date="2020-05" db="EMBL/GenBank/DDBJ databases">
        <title>Mycena genomes resolve the evolution of fungal bioluminescence.</title>
        <authorList>
            <person name="Tsai I.J."/>
        </authorList>
    </citation>
    <scope>NUCLEOTIDE SEQUENCE</scope>
    <source>
        <strain evidence="2">160909Yilan</strain>
    </source>
</reference>
<evidence type="ECO:0008006" key="4">
    <source>
        <dbReference type="Google" id="ProtNLM"/>
    </source>
</evidence>
<dbReference type="CDD" id="cd23714">
    <property type="entry name" value="beta-trefoil_Ricin_MtaL"/>
    <property type="match status" value="1"/>
</dbReference>
<name>A0A8H7CU54_9AGAR</name>
<dbReference type="EMBL" id="JACAZH010000014">
    <property type="protein sequence ID" value="KAF7350544.1"/>
    <property type="molecule type" value="Genomic_DNA"/>
</dbReference>
<feature type="signal peptide" evidence="1">
    <location>
        <begin position="1"/>
        <end position="20"/>
    </location>
</feature>
<feature type="chain" id="PRO_5034247678" description="Ricin B lectin domain-containing protein" evidence="1">
    <location>
        <begin position="21"/>
        <end position="180"/>
    </location>
</feature>
<dbReference type="OrthoDB" id="3048202at2759"/>
<dbReference type="Proteomes" id="UP000623467">
    <property type="component" value="Unassembled WGS sequence"/>
</dbReference>
<evidence type="ECO:0000256" key="1">
    <source>
        <dbReference type="SAM" id="SignalP"/>
    </source>
</evidence>
<dbReference type="InterPro" id="IPR035992">
    <property type="entry name" value="Ricin_B-like_lectins"/>
</dbReference>
<protein>
    <recommendedName>
        <fullName evidence="4">Ricin B lectin domain-containing protein</fullName>
    </recommendedName>
</protein>
<sequence length="180" mass="19943">MFSFSKVLAFGLVAFSSVRAVPFMQTSCIIDIGTSVGPAHAFNVPNPNEVYKIVNVATNTAVQAFGQDSVVGMEIKDQFPPYFAHWQLIRATQGGGFKIRSVAFGTIFTGNDKLFTGFSRPSEAFTVESAGEDQFIIKEVNSDQDWTVEYDREGHQILKLAPSKGKEHKEQKWRFVPVGN</sequence>
<evidence type="ECO:0000313" key="2">
    <source>
        <dbReference type="EMBL" id="KAF7350544.1"/>
    </source>
</evidence>
<dbReference type="SUPFAM" id="SSF50370">
    <property type="entry name" value="Ricin B-like lectins"/>
    <property type="match status" value="1"/>
</dbReference>
<organism evidence="2 3">
    <name type="scientific">Mycena sanguinolenta</name>
    <dbReference type="NCBI Taxonomy" id="230812"/>
    <lineage>
        <taxon>Eukaryota</taxon>
        <taxon>Fungi</taxon>
        <taxon>Dikarya</taxon>
        <taxon>Basidiomycota</taxon>
        <taxon>Agaricomycotina</taxon>
        <taxon>Agaricomycetes</taxon>
        <taxon>Agaricomycetidae</taxon>
        <taxon>Agaricales</taxon>
        <taxon>Marasmiineae</taxon>
        <taxon>Mycenaceae</taxon>
        <taxon>Mycena</taxon>
    </lineage>
</organism>
<dbReference type="AlphaFoldDB" id="A0A8H7CU54"/>